<organism evidence="2 3">
    <name type="scientific">Streptomyces viridiviolaceus</name>
    <dbReference type="NCBI Taxonomy" id="68282"/>
    <lineage>
        <taxon>Bacteria</taxon>
        <taxon>Bacillati</taxon>
        <taxon>Actinomycetota</taxon>
        <taxon>Actinomycetes</taxon>
        <taxon>Kitasatosporales</taxon>
        <taxon>Streptomycetaceae</taxon>
        <taxon>Streptomyces</taxon>
    </lineage>
</organism>
<gene>
    <name evidence="2" type="ORF">ACFQMH_26785</name>
</gene>
<evidence type="ECO:0000313" key="3">
    <source>
        <dbReference type="Proteomes" id="UP001596409"/>
    </source>
</evidence>
<keyword evidence="3" id="KW-1185">Reference proteome</keyword>
<dbReference type="Proteomes" id="UP001596409">
    <property type="component" value="Unassembled WGS sequence"/>
</dbReference>
<name>A0ABW2E5F8_9ACTN</name>
<dbReference type="RefSeq" id="WP_189873895.1">
    <property type="nucleotide sequence ID" value="NZ_BMWA01000013.1"/>
</dbReference>
<evidence type="ECO:0000313" key="2">
    <source>
        <dbReference type="EMBL" id="MFC7015249.1"/>
    </source>
</evidence>
<dbReference type="EMBL" id="JBHSYM010000060">
    <property type="protein sequence ID" value="MFC7015249.1"/>
    <property type="molecule type" value="Genomic_DNA"/>
</dbReference>
<sequence length="151" mass="16600">MGTHPTRTAVTLCAAAALAIPLGTASAAPSAERTGHHHARDPVLVDCFWSPEVRPGAFLLACGDGNSHLVSLNWSRWGSQSAMARGVNVVNDCKPYCAVGTFRSYAVTVRLDQPRTWEKDPDRQQFTRMSLTYHDGRPEGYPRTVTYPLWS</sequence>
<proteinExistence type="predicted"/>
<evidence type="ECO:0008006" key="4">
    <source>
        <dbReference type="Google" id="ProtNLM"/>
    </source>
</evidence>
<feature type="chain" id="PRO_5047147291" description="Secreted protein" evidence="1">
    <location>
        <begin position="28"/>
        <end position="151"/>
    </location>
</feature>
<accession>A0ABW2E5F8</accession>
<protein>
    <recommendedName>
        <fullName evidence="4">Secreted protein</fullName>
    </recommendedName>
</protein>
<comment type="caution">
    <text evidence="2">The sequence shown here is derived from an EMBL/GenBank/DDBJ whole genome shotgun (WGS) entry which is preliminary data.</text>
</comment>
<keyword evidence="1" id="KW-0732">Signal</keyword>
<feature type="signal peptide" evidence="1">
    <location>
        <begin position="1"/>
        <end position="27"/>
    </location>
</feature>
<reference evidence="3" key="1">
    <citation type="journal article" date="2019" name="Int. J. Syst. Evol. Microbiol.">
        <title>The Global Catalogue of Microorganisms (GCM) 10K type strain sequencing project: providing services to taxonomists for standard genome sequencing and annotation.</title>
        <authorList>
            <consortium name="The Broad Institute Genomics Platform"/>
            <consortium name="The Broad Institute Genome Sequencing Center for Infectious Disease"/>
            <person name="Wu L."/>
            <person name="Ma J."/>
        </authorList>
    </citation>
    <scope>NUCLEOTIDE SEQUENCE [LARGE SCALE GENOMIC DNA]</scope>
    <source>
        <strain evidence="3">JCM 4855</strain>
    </source>
</reference>
<evidence type="ECO:0000256" key="1">
    <source>
        <dbReference type="SAM" id="SignalP"/>
    </source>
</evidence>